<keyword evidence="1" id="KW-0614">Plasmid</keyword>
<sequence>MKKQLQLMTLVPIILYGTSSYAYSIRNTYPAELVCVQMKKPHATYTIPANVSSDNFDDVPFLTIKASGSYKCKTGDGLYTSVCSVSDIQEAATFNTDDGSASCSTPVKIH</sequence>
<name>A0A977J6M1_9GAMM</name>
<dbReference type="EMBL" id="ON715015">
    <property type="protein sequence ID" value="UWX38864.1"/>
    <property type="molecule type" value="Genomic_DNA"/>
</dbReference>
<accession>A0A977J6M1</accession>
<reference evidence="1" key="1">
    <citation type="submission" date="2022-06" db="EMBL/GenBank/DDBJ databases">
        <authorList>
            <person name="Cristino S."/>
        </authorList>
    </citation>
    <scope>NUCLEOTIDE SEQUENCE</scope>
    <source>
        <strain evidence="1">8cVS16</strain>
        <plasmid evidence="1">pVS16</plasmid>
    </source>
</reference>
<organism evidence="1">
    <name type="scientific">Legionella resiliens</name>
    <dbReference type="NCBI Taxonomy" id="2905958"/>
    <lineage>
        <taxon>Bacteria</taxon>
        <taxon>Pseudomonadati</taxon>
        <taxon>Pseudomonadota</taxon>
        <taxon>Gammaproteobacteria</taxon>
        <taxon>Legionellales</taxon>
        <taxon>Legionellaceae</taxon>
        <taxon>Legionella</taxon>
    </lineage>
</organism>
<evidence type="ECO:0000313" key="1">
    <source>
        <dbReference type="EMBL" id="UWX38864.1"/>
    </source>
</evidence>
<geneLocation type="plasmid" evidence="1">
    <name>pVS16</name>
</geneLocation>
<gene>
    <name evidence="1" type="ORF">LXO92_p00030</name>
</gene>
<proteinExistence type="predicted"/>
<protein>
    <submittedName>
        <fullName evidence="1">Uncharacterized protein</fullName>
    </submittedName>
</protein>
<dbReference type="AlphaFoldDB" id="A0A977J6M1"/>